<feature type="compositionally biased region" description="Polar residues" evidence="1">
    <location>
        <begin position="572"/>
        <end position="613"/>
    </location>
</feature>
<dbReference type="OrthoDB" id="10255480at2759"/>
<evidence type="ECO:0000313" key="5">
    <source>
        <dbReference type="Proteomes" id="UP001163046"/>
    </source>
</evidence>
<dbReference type="GO" id="GO:0005737">
    <property type="term" value="C:cytoplasm"/>
    <property type="evidence" value="ECO:0007669"/>
    <property type="project" value="TreeGrafter"/>
</dbReference>
<reference evidence="4" key="1">
    <citation type="submission" date="2023-01" db="EMBL/GenBank/DDBJ databases">
        <title>Genome assembly of the deep-sea coral Lophelia pertusa.</title>
        <authorList>
            <person name="Herrera S."/>
            <person name="Cordes E."/>
        </authorList>
    </citation>
    <scope>NUCLEOTIDE SEQUENCE</scope>
    <source>
        <strain evidence="4">USNM1676648</strain>
        <tissue evidence="4">Polyp</tissue>
    </source>
</reference>
<dbReference type="InterPro" id="IPR029438">
    <property type="entry name" value="HPS3_C"/>
</dbReference>
<gene>
    <name evidence="4" type="primary">HPS3</name>
    <name evidence="4" type="ORF">OS493_006463</name>
</gene>
<protein>
    <submittedName>
        <fullName evidence="4">Hermansky-Pudlak syndrome 3</fullName>
    </submittedName>
</protein>
<feature type="region of interest" description="Disordered" evidence="1">
    <location>
        <begin position="524"/>
        <end position="655"/>
    </location>
</feature>
<dbReference type="PANTHER" id="PTHR28633">
    <property type="entry name" value="HERMANSKY-PUDLAK SYNDROME 3 PROTEIN"/>
    <property type="match status" value="1"/>
</dbReference>
<feature type="domain" description="BLOC-2 complex member HPS3 N-terminal" evidence="2">
    <location>
        <begin position="7"/>
        <end position="239"/>
    </location>
</feature>
<dbReference type="Pfam" id="PF14761">
    <property type="entry name" value="HPS3_N"/>
    <property type="match status" value="2"/>
</dbReference>
<name>A0A9X0A4X4_9CNID</name>
<accession>A0A9X0A4X4</accession>
<dbReference type="InterPro" id="IPR017216">
    <property type="entry name" value="HPS3"/>
</dbReference>
<feature type="compositionally biased region" description="Low complexity" evidence="1">
    <location>
        <begin position="1204"/>
        <end position="1214"/>
    </location>
</feature>
<feature type="domain" description="BLOC-2 complex member HPS3 C-terminal" evidence="3">
    <location>
        <begin position="834"/>
        <end position="1154"/>
    </location>
</feature>
<feature type="compositionally biased region" description="Low complexity" evidence="1">
    <location>
        <begin position="552"/>
        <end position="567"/>
    </location>
</feature>
<dbReference type="PANTHER" id="PTHR28633:SF1">
    <property type="entry name" value="BLOC-2 COMPLEX MEMBER HPS3"/>
    <property type="match status" value="1"/>
</dbReference>
<dbReference type="Pfam" id="PF14763">
    <property type="entry name" value="HPS3_C"/>
    <property type="match status" value="2"/>
</dbReference>
<keyword evidence="5" id="KW-1185">Reference proteome</keyword>
<sequence>MVRVLLFHYFKAQRVFFDSFQPTTLASTKDYLFLATGEMKVSVYSLEQPNFPLLCQFPTISKPVKLICNEKAKCVVTIEQTSQRRNSRTGSKFKVHTHSRAYFNWFKANPDAAVRTYVAGHSHYQTQETEVLNCKSFLAVEIPTQFNVCAICCCPTSGNIAIASERKVSLFRWNSHVSPDGSGTRATSHDMEHFLDIEPSMVVKEVVLSDSYLALRSNLDVQILKFVFTCERESASTSGSGKSSCSGATLQNRATTSLQCFESLLHYSDQTHEQAKDDNCVLWSFDDCSLLSCSTQPLAVKSDEEVMLPTIRKEQVFKDFLPDPKEVLGPVSEVPGHPVTVAFGGLYGIGFAVDGCMLKVKGVTMLYRRFRVEQLSNDGNDSATLHTLQLLPTYTQGISHIKEMQRSPLVPRTVSDPTLCGMCCLISGPKEGYMYDVFSSCKLMSYYKYTCDTISVSACNGLLHAITRQGIETYTVRMYAAASDWIRENAAVDIQLDQHLVEQQSLTDDMCEQEHEDDLVKVMNEKETSDKDLESKNADGISAGCHGTETESSPNSASASAQSEASALLTDAVNQEGNENINQDPQIGTKTSVTENVPSSVTCATGLSNTEGLDSTAVVDSSEENTRPSGTEFPQESSSGNKEADSSPTDVKLTVDKSGRTLTCLARFTTGNKSSSPGMSRKGVQFGEIEQSYDSESNAELTASHRTRAFAVSNPLSRNNTTGAKVSDAVYQAAVSKLSSECGWTLPVFDLEGLRQRCPKSSLDICLIGMYPFVGCRYVSASEGSVVLFTKTSHEALQRSKSFKNRPPKPAHDQGDTNSPDWTVYVLQNMEATQLYKAVMPLANRCQKHNAQAYHHLVCEQHLFLRTLFLADSTAKEDKKRKKLKKLLCESAANLAELFARIPSVYQDSADYFTMSGLTLRDIVDRASKSGQAVADGLIYFLDEKLLGSDEPVNVSENTAKKIFKLYSKGKPGRVAEIILMSSLSGFSSDTALAALEDLKKTRTAEGGIYSLSPLDNLVRAVLYLHQCEPDHAQAALFSIPEKKLVDVLTTHYYLLHEDGTHFTPLAQLLRKHQHKVFMEVLLNLHDNKALSMDTLLTLLGKPDASHSDLAIGFMEAVLNDKNRLDSFDATVIPLCRIYLERIGSTQRKRQASLSHQHVPKGRTFWHTSSVAEQAVTFQGSLSLPGAPGCPCSKPVSPQDSPQLSRSTSLFSSASRRTAGKAHYLSPQRSVDTPASLNAECPCCCCNEDLIKLQALLCSRFVSSELCNFVLSKIEGQKIKGRTSLLLLCLPHVNRHAEAIAVVLDEFPMITLPYAQYYFGQDVDKWSHLVETLLDMCKEDTSSDDSESKRETIVAVLKGTLGQLSRLVTPSEFLALLPSDGCLGFFLPYLQHCYSRCASDSVSERLVTVTRQLTT</sequence>
<comment type="caution">
    <text evidence="4">The sequence shown here is derived from an EMBL/GenBank/DDBJ whole genome shotgun (WGS) entry which is preliminary data.</text>
</comment>
<feature type="compositionally biased region" description="Basic and acidic residues" evidence="1">
    <location>
        <begin position="524"/>
        <end position="537"/>
    </location>
</feature>
<evidence type="ECO:0000313" key="4">
    <source>
        <dbReference type="EMBL" id="KAJ7393481.1"/>
    </source>
</evidence>
<dbReference type="InterPro" id="IPR029437">
    <property type="entry name" value="HPS3_N"/>
</dbReference>
<organism evidence="4 5">
    <name type="scientific">Desmophyllum pertusum</name>
    <dbReference type="NCBI Taxonomy" id="174260"/>
    <lineage>
        <taxon>Eukaryota</taxon>
        <taxon>Metazoa</taxon>
        <taxon>Cnidaria</taxon>
        <taxon>Anthozoa</taxon>
        <taxon>Hexacorallia</taxon>
        <taxon>Scleractinia</taxon>
        <taxon>Caryophylliina</taxon>
        <taxon>Caryophylliidae</taxon>
        <taxon>Desmophyllum</taxon>
    </lineage>
</organism>
<feature type="compositionally biased region" description="Polar residues" evidence="1">
    <location>
        <begin position="627"/>
        <end position="649"/>
    </location>
</feature>
<feature type="domain" description="BLOC-2 complex member HPS3 C-terminal" evidence="3">
    <location>
        <begin position="1246"/>
        <end position="1395"/>
    </location>
</feature>
<dbReference type="Proteomes" id="UP001163046">
    <property type="component" value="Unassembled WGS sequence"/>
</dbReference>
<proteinExistence type="predicted"/>
<feature type="region of interest" description="Disordered" evidence="1">
    <location>
        <begin position="799"/>
        <end position="820"/>
    </location>
</feature>
<evidence type="ECO:0000256" key="1">
    <source>
        <dbReference type="SAM" id="MobiDB-lite"/>
    </source>
</evidence>
<dbReference type="EMBL" id="MU825398">
    <property type="protein sequence ID" value="KAJ7393481.1"/>
    <property type="molecule type" value="Genomic_DNA"/>
</dbReference>
<evidence type="ECO:0000259" key="3">
    <source>
        <dbReference type="Pfam" id="PF14763"/>
    </source>
</evidence>
<feature type="domain" description="BLOC-2 complex member HPS3 N-terminal" evidence="2">
    <location>
        <begin position="320"/>
        <end position="484"/>
    </location>
</feature>
<evidence type="ECO:0000259" key="2">
    <source>
        <dbReference type="Pfam" id="PF14761"/>
    </source>
</evidence>
<feature type="region of interest" description="Disordered" evidence="1">
    <location>
        <begin position="1190"/>
        <end position="1214"/>
    </location>
</feature>